<evidence type="ECO:0000313" key="8">
    <source>
        <dbReference type="EMBL" id="OHB10907.1"/>
    </source>
</evidence>
<evidence type="ECO:0000256" key="4">
    <source>
        <dbReference type="ARBA" id="ARBA00023136"/>
    </source>
</evidence>
<organism evidence="8 9">
    <name type="scientific">Candidatus Zambryskibacteria bacterium RIFCSPLOWO2_02_FULL_44_12b</name>
    <dbReference type="NCBI Taxonomy" id="1802772"/>
    <lineage>
        <taxon>Bacteria</taxon>
        <taxon>Candidatus Zambryskiibacteriota</taxon>
    </lineage>
</organism>
<sequence length="682" mass="78597">MQNALRKIVFTGLFLIPFVPFPVSSSFFFPFITTKAFVWRIIVEIIFAAWVSLALINVNYRPRKSVIFYSIFGFLVIIGLADLLGVAPIKSFWSNFERMEGFITLLHLGMFFIVISSVFREIDWKRWWNTSLVASFLMVVYCVLQIIGLKTINQGGVRVDGTFGNAIYLAVYMLFHIFVAMLFLWREWKNVALRWVYGLLILTQVFILYYTATRGAMLGLLGGLFVMAVLNIWNREDRLARKMGVANLVGLLVLVGGFFLIRNTDFVLNDPVLSRFSSLNAEELKTQGRYFVWPMALEGVKERPLLGWGQENFSYVFQKNYSPEMYRLEPWFDRAHNIFLDWAVAGGILGLLSYLSLYVALLFSIWRKNTNLFHTEKSILTGLVAAYFFHNFFVFDHLISYIFFFSLLAYLHQQTSGEILWTKPITTIQVRSFILLVVLILFIPILYFVNIRPIRTNVFLIEALKFIQTPGETAIAAKYFEKAYSDSYLGRTETVEHLTARAATILSSDMSMEEKNAFFNFTKNAVLKESENLEKDARFQLVVGSFLSTVGLLDDSLVRLARAKELVPGKQQVYFEIGAVYLNRSEPLKALMIFKEAHELAPEYLEARLVYLIGAIYAGDRVVENEIMNKLAEEEVVFDDRIINAYYTNGRIDEVVSLLETRIRLDPANTDTYRQYLETVLK</sequence>
<feature type="transmembrane region" description="Helical" evidence="6">
    <location>
        <begin position="430"/>
        <end position="449"/>
    </location>
</feature>
<name>A0A1G2UND6_9BACT</name>
<reference evidence="8 9" key="1">
    <citation type="journal article" date="2016" name="Nat. Commun.">
        <title>Thousands of microbial genomes shed light on interconnected biogeochemical processes in an aquifer system.</title>
        <authorList>
            <person name="Anantharaman K."/>
            <person name="Brown C.T."/>
            <person name="Hug L.A."/>
            <person name="Sharon I."/>
            <person name="Castelle C.J."/>
            <person name="Probst A.J."/>
            <person name="Thomas B.C."/>
            <person name="Singh A."/>
            <person name="Wilkins M.J."/>
            <person name="Karaoz U."/>
            <person name="Brodie E.L."/>
            <person name="Williams K.H."/>
            <person name="Hubbard S.S."/>
            <person name="Banfield J.F."/>
        </authorList>
    </citation>
    <scope>NUCLEOTIDE SEQUENCE [LARGE SCALE GENOMIC DNA]</scope>
</reference>
<feature type="transmembrane region" description="Helical" evidence="6">
    <location>
        <begin position="245"/>
        <end position="261"/>
    </location>
</feature>
<feature type="transmembrane region" description="Helical" evidence="6">
    <location>
        <begin position="387"/>
        <end position="410"/>
    </location>
</feature>
<keyword evidence="2 6" id="KW-0812">Transmembrane</keyword>
<dbReference type="InterPro" id="IPR051533">
    <property type="entry name" value="WaaL-like"/>
</dbReference>
<feature type="transmembrane region" description="Helical" evidence="6">
    <location>
        <begin position="67"/>
        <end position="89"/>
    </location>
</feature>
<comment type="subcellular location">
    <subcellularLocation>
        <location evidence="1">Membrane</location>
        <topology evidence="1">Multi-pass membrane protein</topology>
    </subcellularLocation>
</comment>
<dbReference type="Pfam" id="PF04932">
    <property type="entry name" value="Wzy_C"/>
    <property type="match status" value="1"/>
</dbReference>
<dbReference type="AlphaFoldDB" id="A0A1G2UND6"/>
<gene>
    <name evidence="8" type="ORF">A3H60_02150</name>
</gene>
<proteinExistence type="predicted"/>
<evidence type="ECO:0000256" key="3">
    <source>
        <dbReference type="ARBA" id="ARBA00022989"/>
    </source>
</evidence>
<evidence type="ECO:0000256" key="5">
    <source>
        <dbReference type="PROSITE-ProRule" id="PRU00339"/>
    </source>
</evidence>
<dbReference type="EMBL" id="MHWP01000004">
    <property type="protein sequence ID" value="OHB10907.1"/>
    <property type="molecule type" value="Genomic_DNA"/>
</dbReference>
<feature type="transmembrane region" description="Helical" evidence="6">
    <location>
        <begin position="342"/>
        <end position="366"/>
    </location>
</feature>
<comment type="caution">
    <text evidence="8">The sequence shown here is derived from an EMBL/GenBank/DDBJ whole genome shotgun (WGS) entry which is preliminary data.</text>
</comment>
<dbReference type="PANTHER" id="PTHR37422">
    <property type="entry name" value="TEICHURONIC ACID BIOSYNTHESIS PROTEIN TUAE"/>
    <property type="match status" value="1"/>
</dbReference>
<feature type="transmembrane region" description="Helical" evidence="6">
    <location>
        <begin position="127"/>
        <end position="147"/>
    </location>
</feature>
<evidence type="ECO:0000256" key="2">
    <source>
        <dbReference type="ARBA" id="ARBA00022692"/>
    </source>
</evidence>
<keyword evidence="3 6" id="KW-1133">Transmembrane helix</keyword>
<feature type="transmembrane region" description="Helical" evidence="6">
    <location>
        <begin position="192"/>
        <end position="210"/>
    </location>
</feature>
<evidence type="ECO:0000313" key="9">
    <source>
        <dbReference type="Proteomes" id="UP000177202"/>
    </source>
</evidence>
<dbReference type="InterPro" id="IPR007016">
    <property type="entry name" value="O-antigen_ligase-rel_domated"/>
</dbReference>
<dbReference type="GO" id="GO:0016020">
    <property type="term" value="C:membrane"/>
    <property type="evidence" value="ECO:0007669"/>
    <property type="project" value="UniProtKB-SubCell"/>
</dbReference>
<feature type="repeat" description="TPR" evidence="5">
    <location>
        <begin position="571"/>
        <end position="604"/>
    </location>
</feature>
<evidence type="ECO:0000259" key="7">
    <source>
        <dbReference type="Pfam" id="PF04932"/>
    </source>
</evidence>
<protein>
    <recommendedName>
        <fullName evidence="7">O-antigen ligase-related domain-containing protein</fullName>
    </recommendedName>
</protein>
<feature type="transmembrane region" description="Helical" evidence="6">
    <location>
        <begin position="216"/>
        <end position="233"/>
    </location>
</feature>
<dbReference type="STRING" id="1802772.A3H60_02150"/>
<feature type="transmembrane region" description="Helical" evidence="6">
    <location>
        <begin position="101"/>
        <end position="120"/>
    </location>
</feature>
<feature type="transmembrane region" description="Helical" evidence="6">
    <location>
        <begin position="167"/>
        <end position="185"/>
    </location>
</feature>
<feature type="transmembrane region" description="Helical" evidence="6">
    <location>
        <begin position="12"/>
        <end position="32"/>
    </location>
</feature>
<dbReference type="PROSITE" id="PS50005">
    <property type="entry name" value="TPR"/>
    <property type="match status" value="1"/>
</dbReference>
<keyword evidence="4 6" id="KW-0472">Membrane</keyword>
<evidence type="ECO:0000256" key="1">
    <source>
        <dbReference type="ARBA" id="ARBA00004141"/>
    </source>
</evidence>
<accession>A0A1G2UND6</accession>
<feature type="domain" description="O-antigen ligase-related" evidence="7">
    <location>
        <begin position="200"/>
        <end position="355"/>
    </location>
</feature>
<dbReference type="Proteomes" id="UP000177202">
    <property type="component" value="Unassembled WGS sequence"/>
</dbReference>
<dbReference type="SUPFAM" id="SSF48452">
    <property type="entry name" value="TPR-like"/>
    <property type="match status" value="1"/>
</dbReference>
<dbReference type="InterPro" id="IPR019734">
    <property type="entry name" value="TPR_rpt"/>
</dbReference>
<dbReference type="PANTHER" id="PTHR37422:SF13">
    <property type="entry name" value="LIPOPOLYSACCHARIDE BIOSYNTHESIS PROTEIN PA4999-RELATED"/>
    <property type="match status" value="1"/>
</dbReference>
<evidence type="ECO:0000256" key="6">
    <source>
        <dbReference type="SAM" id="Phobius"/>
    </source>
</evidence>
<dbReference type="InterPro" id="IPR011990">
    <property type="entry name" value="TPR-like_helical_dom_sf"/>
</dbReference>
<dbReference type="Gene3D" id="1.25.40.10">
    <property type="entry name" value="Tetratricopeptide repeat domain"/>
    <property type="match status" value="1"/>
</dbReference>
<keyword evidence="5" id="KW-0802">TPR repeat</keyword>
<feature type="transmembrane region" description="Helical" evidence="6">
    <location>
        <begin position="38"/>
        <end position="60"/>
    </location>
</feature>